<comment type="caution">
    <text evidence="1">The sequence shown here is derived from an EMBL/GenBank/DDBJ whole genome shotgun (WGS) entry which is preliminary data.</text>
</comment>
<gene>
    <name evidence="1" type="ORF">HW555_006037</name>
</gene>
<proteinExistence type="predicted"/>
<dbReference type="Proteomes" id="UP000648187">
    <property type="component" value="Unassembled WGS sequence"/>
</dbReference>
<name>A0A835GK35_SPOEX</name>
<evidence type="ECO:0000313" key="2">
    <source>
        <dbReference type="Proteomes" id="UP000648187"/>
    </source>
</evidence>
<sequence length="46" mass="5229">MVVDPGCWSENFGDVRTLERDRLMQGGQGASAYPWRVETLSWQNQG</sequence>
<accession>A0A835GK35</accession>
<organism evidence="1 2">
    <name type="scientific">Spodoptera exigua</name>
    <name type="common">Beet armyworm</name>
    <name type="synonym">Noctua fulgens</name>
    <dbReference type="NCBI Taxonomy" id="7107"/>
    <lineage>
        <taxon>Eukaryota</taxon>
        <taxon>Metazoa</taxon>
        <taxon>Ecdysozoa</taxon>
        <taxon>Arthropoda</taxon>
        <taxon>Hexapoda</taxon>
        <taxon>Insecta</taxon>
        <taxon>Pterygota</taxon>
        <taxon>Neoptera</taxon>
        <taxon>Endopterygota</taxon>
        <taxon>Lepidoptera</taxon>
        <taxon>Glossata</taxon>
        <taxon>Ditrysia</taxon>
        <taxon>Noctuoidea</taxon>
        <taxon>Noctuidae</taxon>
        <taxon>Amphipyrinae</taxon>
        <taxon>Spodoptera</taxon>
    </lineage>
</organism>
<reference evidence="1" key="1">
    <citation type="submission" date="2020-08" db="EMBL/GenBank/DDBJ databases">
        <title>Spodoptera exigua strain:BAW_Kor-Di-RS1 Genome sequencing and assembly.</title>
        <authorList>
            <person name="Kim J."/>
            <person name="Nam H.Y."/>
            <person name="Kwon M."/>
            <person name="Choi J.H."/>
            <person name="Cho S.R."/>
            <person name="Kim G.-H."/>
        </authorList>
    </citation>
    <scope>NUCLEOTIDE SEQUENCE</scope>
    <source>
        <strain evidence="1">BAW_Kor-Di-RS1</strain>
        <tissue evidence="1">Whole-body</tissue>
    </source>
</reference>
<keyword evidence="2" id="KW-1185">Reference proteome</keyword>
<evidence type="ECO:0000313" key="1">
    <source>
        <dbReference type="EMBL" id="KAF9416724.1"/>
    </source>
</evidence>
<dbReference type="EMBL" id="JACKWZ010000085">
    <property type="protein sequence ID" value="KAF9416724.1"/>
    <property type="molecule type" value="Genomic_DNA"/>
</dbReference>
<dbReference type="AlphaFoldDB" id="A0A835GK35"/>
<protein>
    <submittedName>
        <fullName evidence="1">Uncharacterized protein</fullName>
    </submittedName>
</protein>